<dbReference type="InterPro" id="IPR008266">
    <property type="entry name" value="Tyr_kinase_AS"/>
</dbReference>
<dbReference type="GO" id="GO:0005524">
    <property type="term" value="F:ATP binding"/>
    <property type="evidence" value="ECO:0007669"/>
    <property type="project" value="UniProtKB-UniRule"/>
</dbReference>
<evidence type="ECO:0000313" key="26">
    <source>
        <dbReference type="Proteomes" id="UP000823388"/>
    </source>
</evidence>
<proteinExistence type="predicted"/>
<dbReference type="InterPro" id="IPR013210">
    <property type="entry name" value="LRR_N_plant-typ"/>
</dbReference>
<evidence type="ECO:0000256" key="2">
    <source>
        <dbReference type="ARBA" id="ARBA00004479"/>
    </source>
</evidence>
<dbReference type="Pfam" id="PF13855">
    <property type="entry name" value="LRR_8"/>
    <property type="match status" value="1"/>
</dbReference>
<dbReference type="InterPro" id="IPR032675">
    <property type="entry name" value="LRR_dom_sf"/>
</dbReference>
<dbReference type="InterPro" id="IPR001611">
    <property type="entry name" value="Leu-rich_rpt"/>
</dbReference>
<dbReference type="GO" id="GO:0004674">
    <property type="term" value="F:protein serine/threonine kinase activity"/>
    <property type="evidence" value="ECO:0007669"/>
    <property type="project" value="UniProtKB-KW"/>
</dbReference>
<dbReference type="SUPFAM" id="SSF52047">
    <property type="entry name" value="RNI-like"/>
    <property type="match status" value="2"/>
</dbReference>
<feature type="signal peptide" evidence="23">
    <location>
        <begin position="1"/>
        <end position="17"/>
    </location>
</feature>
<gene>
    <name evidence="25" type="ORF">PVAP13_2NG128200</name>
</gene>
<keyword evidence="12 21" id="KW-0547">Nucleotide-binding</keyword>
<evidence type="ECO:0000256" key="17">
    <source>
        <dbReference type="ARBA" id="ARBA00023170"/>
    </source>
</evidence>
<dbReference type="PROSITE" id="PS00109">
    <property type="entry name" value="PROTEIN_KINASE_TYR"/>
    <property type="match status" value="1"/>
</dbReference>
<dbReference type="FunFam" id="1.10.510.10:FF:000479">
    <property type="entry name" value="Leucine-rich repeat receptor-like protein kinase"/>
    <property type="match status" value="1"/>
</dbReference>
<dbReference type="Proteomes" id="UP000823388">
    <property type="component" value="Chromosome 2N"/>
</dbReference>
<comment type="subcellular location">
    <subcellularLocation>
        <location evidence="1">Cell membrane</location>
        <topology evidence="1">Single-pass membrane protein</topology>
    </subcellularLocation>
    <subcellularLocation>
        <location evidence="2">Membrane</location>
        <topology evidence="2">Single-pass type I membrane protein</topology>
    </subcellularLocation>
</comment>
<evidence type="ECO:0000256" key="9">
    <source>
        <dbReference type="ARBA" id="ARBA00022692"/>
    </source>
</evidence>
<feature type="binding site" evidence="21">
    <location>
        <position position="819"/>
    </location>
    <ligand>
        <name>ATP</name>
        <dbReference type="ChEBI" id="CHEBI:30616"/>
    </ligand>
</feature>
<keyword evidence="16 22" id="KW-0472">Membrane</keyword>
<dbReference type="InterPro" id="IPR055414">
    <property type="entry name" value="LRR_R13L4/SHOC2-like"/>
</dbReference>
<evidence type="ECO:0000256" key="20">
    <source>
        <dbReference type="ARBA" id="ARBA00048679"/>
    </source>
</evidence>
<dbReference type="EMBL" id="CM029040">
    <property type="protein sequence ID" value="KAG2632790.1"/>
    <property type="molecule type" value="Genomic_DNA"/>
</dbReference>
<keyword evidence="4" id="KW-1003">Cell membrane</keyword>
<evidence type="ECO:0000256" key="10">
    <source>
        <dbReference type="ARBA" id="ARBA00022729"/>
    </source>
</evidence>
<dbReference type="Pfam" id="PF23598">
    <property type="entry name" value="LRR_14"/>
    <property type="match status" value="1"/>
</dbReference>
<evidence type="ECO:0000256" key="6">
    <source>
        <dbReference type="ARBA" id="ARBA00022553"/>
    </source>
</evidence>
<keyword evidence="17" id="KW-0675">Receptor</keyword>
<evidence type="ECO:0000256" key="4">
    <source>
        <dbReference type="ARBA" id="ARBA00022475"/>
    </source>
</evidence>
<keyword evidence="6" id="KW-0597">Phosphoprotein</keyword>
<dbReference type="CDD" id="cd14066">
    <property type="entry name" value="STKc_IRAK"/>
    <property type="match status" value="1"/>
</dbReference>
<evidence type="ECO:0000256" key="7">
    <source>
        <dbReference type="ARBA" id="ARBA00022614"/>
    </source>
</evidence>
<dbReference type="OrthoDB" id="676979at2759"/>
<evidence type="ECO:0000256" key="8">
    <source>
        <dbReference type="ARBA" id="ARBA00022679"/>
    </source>
</evidence>
<evidence type="ECO:0000256" key="5">
    <source>
        <dbReference type="ARBA" id="ARBA00022527"/>
    </source>
</evidence>
<dbReference type="Gene3D" id="1.10.510.10">
    <property type="entry name" value="Transferase(Phosphotransferase) domain 1"/>
    <property type="match status" value="1"/>
</dbReference>
<dbReference type="Gene3D" id="3.80.10.10">
    <property type="entry name" value="Ribonuclease Inhibitor"/>
    <property type="match status" value="4"/>
</dbReference>
<keyword evidence="14 21" id="KW-0067">ATP-binding</keyword>
<evidence type="ECO:0000259" key="24">
    <source>
        <dbReference type="PROSITE" id="PS50011"/>
    </source>
</evidence>
<reference evidence="25" key="1">
    <citation type="submission" date="2020-05" db="EMBL/GenBank/DDBJ databases">
        <title>WGS assembly of Panicum virgatum.</title>
        <authorList>
            <person name="Lovell J.T."/>
            <person name="Jenkins J."/>
            <person name="Shu S."/>
            <person name="Juenger T.E."/>
            <person name="Schmutz J."/>
        </authorList>
    </citation>
    <scope>NUCLEOTIDE SEQUENCE</scope>
    <source>
        <strain evidence="25">AP13</strain>
    </source>
</reference>
<organism evidence="25 26">
    <name type="scientific">Panicum virgatum</name>
    <name type="common">Blackwell switchgrass</name>
    <dbReference type="NCBI Taxonomy" id="38727"/>
    <lineage>
        <taxon>Eukaryota</taxon>
        <taxon>Viridiplantae</taxon>
        <taxon>Streptophyta</taxon>
        <taxon>Embryophyta</taxon>
        <taxon>Tracheophyta</taxon>
        <taxon>Spermatophyta</taxon>
        <taxon>Magnoliopsida</taxon>
        <taxon>Liliopsida</taxon>
        <taxon>Poales</taxon>
        <taxon>Poaceae</taxon>
        <taxon>PACMAD clade</taxon>
        <taxon>Panicoideae</taxon>
        <taxon>Panicodae</taxon>
        <taxon>Paniceae</taxon>
        <taxon>Panicinae</taxon>
        <taxon>Panicum</taxon>
        <taxon>Panicum sect. Hiantes</taxon>
    </lineage>
</organism>
<accession>A0A8T0VC45</accession>
<keyword evidence="15 22" id="KW-1133">Transmembrane helix</keyword>
<keyword evidence="5" id="KW-0723">Serine/threonine-protein kinase</keyword>
<evidence type="ECO:0000256" key="23">
    <source>
        <dbReference type="SAM" id="SignalP"/>
    </source>
</evidence>
<evidence type="ECO:0000256" key="14">
    <source>
        <dbReference type="ARBA" id="ARBA00022840"/>
    </source>
</evidence>
<sequence length="1079" mass="118037">MAPLPLVLFLFFSSLQLRLFPHSGAVARHHGGVSLRSQLAALLRWKSTLRGSPALESWRQGTSPCSSNWTGVACGVAVRRGHRASPVAVAVTEISLRDAGIHGRLGELNFSALPFLTYMDISLNSLHGEIPPAIASLSRLSYLDLVGNFLHGPIPREMGSMGLLGYLGLAFNNLTGRIPASFGNLTTLATLIIAKNMLAGAIPEELGKLASLDYLELDSNLLDGQIPESLGNLTKVRFMYLYGNRLSGPIPSSLGNLRKLRDLDLGQNRLSSGIPVFLPNLTDLNTLYLAGNELTGFLPQEIGLLAKLNALLLYTNQLTGTILPIIGNLTGLNHIDLSDNQFVGSIPGEIGSLVGLRFMSLSQNQISGSVPATFGNLTGMTRLDLFSNMLSGPLPQEFAYLTHLEVLSIANNSFSGELPPDVCKGGNLQVFQVSVNMFTGPIPVSLKTCTSLMAFFIYSNQITGDISNFGPYPHLVEVDLSQNKLRGHLSKSWGSSINLTRLSVAENMITGSLPPEFSNLANLEVLLLHTNNLTGEIPAEFSNLANLYQLNLSHNQLSGNIPPEFGRMSELQYLDVSGNKLNGSIPKEIGSCTNLESLMVNHNRLSGDLPASIGNLGNLQIVLDASNNKLTGELPAQLGNLAMLELLNLSHNQFSGSIPKSIVGMVSLSTLDVSYNNLEGPLPIGRLFSIATIEWFLHNKGLCGNISGLPTCSSTSEMEYHKAGIHTMVLAISIPVCVVAILAVFAVAMIVHKRSIQQNTICTDRIDVLSVWNFDGKLAFEDINAATENFSERYIVGSGGYGTVYKAHLQGGRLVAVKKLHQTDEQTIDEKRFIGEIEVLTKIRHRSIVKLYGFCSHPRYKFLVYDYIENGNLRSILQNEELAKELDWKKRVSTARDVAQAIYYLHHECNPPIIHRDITSNNILLDADFKSYVSDFGIARMLKPDSSNWSELAGTYGYIAPELSYTSVVTAKCDVYSFGVLVLEIVMGMYPSEIQSLASRVQHHELVMEDMLDKRPSSPTSVEEREIALLVEVAFACLQTSPQFRPEMKDVYQKLALHRPPSSFASPSHAHRQEEIIEV</sequence>
<dbReference type="PROSITE" id="PS50011">
    <property type="entry name" value="PROTEIN_KINASE_DOM"/>
    <property type="match status" value="1"/>
</dbReference>
<protein>
    <recommendedName>
        <fullName evidence="3">non-specific serine/threonine protein kinase</fullName>
        <ecNumber evidence="3">2.7.11.1</ecNumber>
    </recommendedName>
</protein>
<dbReference type="AlphaFoldDB" id="A0A8T0VC45"/>
<evidence type="ECO:0000256" key="19">
    <source>
        <dbReference type="ARBA" id="ARBA00047899"/>
    </source>
</evidence>
<keyword evidence="7" id="KW-0433">Leucine-rich repeat</keyword>
<evidence type="ECO:0000256" key="12">
    <source>
        <dbReference type="ARBA" id="ARBA00022741"/>
    </source>
</evidence>
<comment type="catalytic activity">
    <reaction evidence="20">
        <text>L-seryl-[protein] + ATP = O-phospho-L-seryl-[protein] + ADP + H(+)</text>
        <dbReference type="Rhea" id="RHEA:17989"/>
        <dbReference type="Rhea" id="RHEA-COMP:9863"/>
        <dbReference type="Rhea" id="RHEA-COMP:11604"/>
        <dbReference type="ChEBI" id="CHEBI:15378"/>
        <dbReference type="ChEBI" id="CHEBI:29999"/>
        <dbReference type="ChEBI" id="CHEBI:30616"/>
        <dbReference type="ChEBI" id="CHEBI:83421"/>
        <dbReference type="ChEBI" id="CHEBI:456216"/>
        <dbReference type="EC" id="2.7.11.1"/>
    </reaction>
</comment>
<comment type="caution">
    <text evidence="25">The sequence shown here is derived from an EMBL/GenBank/DDBJ whole genome shotgun (WGS) entry which is preliminary data.</text>
</comment>
<dbReference type="InterPro" id="IPR051716">
    <property type="entry name" value="Plant_RL_S/T_kinase"/>
</dbReference>
<keyword evidence="8" id="KW-0808">Transferase</keyword>
<feature type="chain" id="PRO_5035795025" description="non-specific serine/threonine protein kinase" evidence="23">
    <location>
        <begin position="18"/>
        <end position="1079"/>
    </location>
</feature>
<dbReference type="InterPro" id="IPR003591">
    <property type="entry name" value="Leu-rich_rpt_typical-subtyp"/>
</dbReference>
<dbReference type="Pfam" id="PF00560">
    <property type="entry name" value="LRR_1"/>
    <property type="match status" value="7"/>
</dbReference>
<dbReference type="Pfam" id="PF00069">
    <property type="entry name" value="Pkinase"/>
    <property type="match status" value="1"/>
</dbReference>
<evidence type="ECO:0000256" key="13">
    <source>
        <dbReference type="ARBA" id="ARBA00022777"/>
    </source>
</evidence>
<evidence type="ECO:0000256" key="15">
    <source>
        <dbReference type="ARBA" id="ARBA00022989"/>
    </source>
</evidence>
<evidence type="ECO:0000256" key="11">
    <source>
        <dbReference type="ARBA" id="ARBA00022737"/>
    </source>
</evidence>
<dbReference type="FunFam" id="3.30.200.20:FF:000309">
    <property type="entry name" value="Leucine-rich repeat receptor protein kinase MSP1"/>
    <property type="match status" value="1"/>
</dbReference>
<name>A0A8T0VC45_PANVG</name>
<feature type="domain" description="Protein kinase" evidence="24">
    <location>
        <begin position="790"/>
        <end position="1057"/>
    </location>
</feature>
<evidence type="ECO:0000256" key="1">
    <source>
        <dbReference type="ARBA" id="ARBA00004162"/>
    </source>
</evidence>
<evidence type="ECO:0000256" key="18">
    <source>
        <dbReference type="ARBA" id="ARBA00023180"/>
    </source>
</evidence>
<keyword evidence="13" id="KW-0418">Kinase</keyword>
<evidence type="ECO:0000256" key="3">
    <source>
        <dbReference type="ARBA" id="ARBA00012513"/>
    </source>
</evidence>
<keyword evidence="26" id="KW-1185">Reference proteome</keyword>
<dbReference type="InterPro" id="IPR017441">
    <property type="entry name" value="Protein_kinase_ATP_BS"/>
</dbReference>
<keyword evidence="11" id="KW-0677">Repeat</keyword>
<dbReference type="FunFam" id="3.80.10.10:FF:000400">
    <property type="entry name" value="Nuclear pore complex protein NUP107"/>
    <property type="match status" value="1"/>
</dbReference>
<evidence type="ECO:0000256" key="21">
    <source>
        <dbReference type="PROSITE-ProRule" id="PRU10141"/>
    </source>
</evidence>
<dbReference type="PANTHER" id="PTHR48053:SF22">
    <property type="entry name" value="MDIS1-INTERACTING RECEPTOR LIKE KINASE 2-LIKE"/>
    <property type="match status" value="1"/>
</dbReference>
<dbReference type="InterPro" id="IPR000719">
    <property type="entry name" value="Prot_kinase_dom"/>
</dbReference>
<dbReference type="FunFam" id="3.80.10.10:FF:000177">
    <property type="entry name" value="Leucine-rich repeat receptor-like serine/threonine-protein kinase At1g17230"/>
    <property type="match status" value="1"/>
</dbReference>
<dbReference type="EC" id="2.7.11.1" evidence="3"/>
<dbReference type="SUPFAM" id="SSF56112">
    <property type="entry name" value="Protein kinase-like (PK-like)"/>
    <property type="match status" value="1"/>
</dbReference>
<dbReference type="InterPro" id="IPR011009">
    <property type="entry name" value="Kinase-like_dom_sf"/>
</dbReference>
<dbReference type="Pfam" id="PF08263">
    <property type="entry name" value="LRRNT_2"/>
    <property type="match status" value="1"/>
</dbReference>
<dbReference type="PANTHER" id="PTHR48053">
    <property type="entry name" value="LEUCINE RICH REPEAT FAMILY PROTEIN, EXPRESSED"/>
    <property type="match status" value="1"/>
</dbReference>
<dbReference type="SMART" id="SM00369">
    <property type="entry name" value="LRR_TYP"/>
    <property type="match status" value="10"/>
</dbReference>
<feature type="transmembrane region" description="Helical" evidence="22">
    <location>
        <begin position="728"/>
        <end position="751"/>
    </location>
</feature>
<evidence type="ECO:0000313" key="25">
    <source>
        <dbReference type="EMBL" id="KAG2632790.1"/>
    </source>
</evidence>
<keyword evidence="9 22" id="KW-0812">Transmembrane</keyword>
<comment type="catalytic activity">
    <reaction evidence="19">
        <text>L-threonyl-[protein] + ATP = O-phospho-L-threonyl-[protein] + ADP + H(+)</text>
        <dbReference type="Rhea" id="RHEA:46608"/>
        <dbReference type="Rhea" id="RHEA-COMP:11060"/>
        <dbReference type="Rhea" id="RHEA-COMP:11605"/>
        <dbReference type="ChEBI" id="CHEBI:15378"/>
        <dbReference type="ChEBI" id="CHEBI:30013"/>
        <dbReference type="ChEBI" id="CHEBI:30616"/>
        <dbReference type="ChEBI" id="CHEBI:61977"/>
        <dbReference type="ChEBI" id="CHEBI:456216"/>
        <dbReference type="EC" id="2.7.11.1"/>
    </reaction>
</comment>
<dbReference type="Gene3D" id="3.30.200.20">
    <property type="entry name" value="Phosphorylase Kinase, domain 1"/>
    <property type="match status" value="1"/>
</dbReference>
<dbReference type="FunFam" id="3.80.10.10:FF:000383">
    <property type="entry name" value="Leucine-rich repeat receptor protein kinase EMS1"/>
    <property type="match status" value="2"/>
</dbReference>
<evidence type="ECO:0000256" key="22">
    <source>
        <dbReference type="SAM" id="Phobius"/>
    </source>
</evidence>
<dbReference type="GO" id="GO:0005886">
    <property type="term" value="C:plasma membrane"/>
    <property type="evidence" value="ECO:0007669"/>
    <property type="project" value="UniProtKB-SubCell"/>
</dbReference>
<keyword evidence="18" id="KW-0325">Glycoprotein</keyword>
<dbReference type="PROSITE" id="PS00107">
    <property type="entry name" value="PROTEIN_KINASE_ATP"/>
    <property type="match status" value="1"/>
</dbReference>
<evidence type="ECO:0000256" key="16">
    <source>
        <dbReference type="ARBA" id="ARBA00023136"/>
    </source>
</evidence>
<keyword evidence="10 23" id="KW-0732">Signal</keyword>